<feature type="region of interest" description="Disordered" evidence="1">
    <location>
        <begin position="1"/>
        <end position="80"/>
    </location>
</feature>
<organism evidence="2 3">
    <name type="scientific">Paraphaeosphaeria minitans</name>
    <dbReference type="NCBI Taxonomy" id="565426"/>
    <lineage>
        <taxon>Eukaryota</taxon>
        <taxon>Fungi</taxon>
        <taxon>Dikarya</taxon>
        <taxon>Ascomycota</taxon>
        <taxon>Pezizomycotina</taxon>
        <taxon>Dothideomycetes</taxon>
        <taxon>Pleosporomycetidae</taxon>
        <taxon>Pleosporales</taxon>
        <taxon>Massarineae</taxon>
        <taxon>Didymosphaeriaceae</taxon>
        <taxon>Paraphaeosphaeria</taxon>
    </lineage>
</organism>
<dbReference type="AlphaFoldDB" id="A0A9P6GJE6"/>
<proteinExistence type="predicted"/>
<feature type="compositionally biased region" description="Basic and acidic residues" evidence="1">
    <location>
        <begin position="14"/>
        <end position="39"/>
    </location>
</feature>
<name>A0A9P6GJE6_9PLEO</name>
<evidence type="ECO:0000256" key="1">
    <source>
        <dbReference type="SAM" id="MobiDB-lite"/>
    </source>
</evidence>
<comment type="caution">
    <text evidence="2">The sequence shown here is derived from an EMBL/GenBank/DDBJ whole genome shotgun (WGS) entry which is preliminary data.</text>
</comment>
<sequence length="80" mass="8273">MSSASNNTGAASDARPKMQPRDDSKDAKKAEARKTKNLEHISLGQFLKESDEESGAGADGAGDKDAAGKDGEEKKGGHGK</sequence>
<feature type="compositionally biased region" description="Polar residues" evidence="1">
    <location>
        <begin position="1"/>
        <end position="10"/>
    </location>
</feature>
<reference evidence="2" key="1">
    <citation type="journal article" date="2020" name="Mol. Plant Microbe Interact.">
        <title>Genome Sequence of the Biocontrol Agent Coniothyrium minitans strain Conio (IMI 134523).</title>
        <authorList>
            <person name="Patel D."/>
            <person name="Shittu T.A."/>
            <person name="Baroncelli R."/>
            <person name="Muthumeenakshi S."/>
            <person name="Osborne T.H."/>
            <person name="Janganan T.K."/>
            <person name="Sreenivasaprasad S."/>
        </authorList>
    </citation>
    <scope>NUCLEOTIDE SEQUENCE</scope>
    <source>
        <strain evidence="2">Conio</strain>
    </source>
</reference>
<evidence type="ECO:0000313" key="3">
    <source>
        <dbReference type="Proteomes" id="UP000756921"/>
    </source>
</evidence>
<dbReference type="OrthoDB" id="10495237at2759"/>
<keyword evidence="3" id="KW-1185">Reference proteome</keyword>
<gene>
    <name evidence="2" type="ORF">PMIN01_06679</name>
</gene>
<accession>A0A9P6GJE6</accession>
<dbReference type="EMBL" id="WJXW01000006">
    <property type="protein sequence ID" value="KAF9735274.1"/>
    <property type="molecule type" value="Genomic_DNA"/>
</dbReference>
<feature type="compositionally biased region" description="Basic and acidic residues" evidence="1">
    <location>
        <begin position="61"/>
        <end position="80"/>
    </location>
</feature>
<protein>
    <submittedName>
        <fullName evidence="2">Uncharacterized protein</fullName>
    </submittedName>
</protein>
<evidence type="ECO:0000313" key="2">
    <source>
        <dbReference type="EMBL" id="KAF9735274.1"/>
    </source>
</evidence>
<dbReference type="Proteomes" id="UP000756921">
    <property type="component" value="Unassembled WGS sequence"/>
</dbReference>